<evidence type="ECO:0000313" key="2">
    <source>
        <dbReference type="Proteomes" id="UP000593575"/>
    </source>
</evidence>
<dbReference type="EMBL" id="JABFAE010000011">
    <property type="protein sequence ID" value="MBA0840797.1"/>
    <property type="molecule type" value="Genomic_DNA"/>
</dbReference>
<sequence length="36" mass="4238">MNDVVKYLTQGRGISNHRPNTELPTNFYQAIMFPRK</sequence>
<keyword evidence="2" id="KW-1185">Reference proteome</keyword>
<proteinExistence type="predicted"/>
<gene>
    <name evidence="1" type="ORF">Goarm_003345</name>
</gene>
<dbReference type="Proteomes" id="UP000593575">
    <property type="component" value="Unassembled WGS sequence"/>
</dbReference>
<accession>A0A7J9K2V4</accession>
<comment type="caution">
    <text evidence="1">The sequence shown here is derived from an EMBL/GenBank/DDBJ whole genome shotgun (WGS) entry which is preliminary data.</text>
</comment>
<dbReference type="AlphaFoldDB" id="A0A7J9K2V4"/>
<evidence type="ECO:0000313" key="1">
    <source>
        <dbReference type="EMBL" id="MBA0840797.1"/>
    </source>
</evidence>
<organism evidence="1 2">
    <name type="scientific">Gossypium armourianum</name>
    <dbReference type="NCBI Taxonomy" id="34283"/>
    <lineage>
        <taxon>Eukaryota</taxon>
        <taxon>Viridiplantae</taxon>
        <taxon>Streptophyta</taxon>
        <taxon>Embryophyta</taxon>
        <taxon>Tracheophyta</taxon>
        <taxon>Spermatophyta</taxon>
        <taxon>Magnoliopsida</taxon>
        <taxon>eudicotyledons</taxon>
        <taxon>Gunneridae</taxon>
        <taxon>Pentapetalae</taxon>
        <taxon>rosids</taxon>
        <taxon>malvids</taxon>
        <taxon>Malvales</taxon>
        <taxon>Malvaceae</taxon>
        <taxon>Malvoideae</taxon>
        <taxon>Gossypium</taxon>
    </lineage>
</organism>
<name>A0A7J9K2V4_9ROSI</name>
<protein>
    <submittedName>
        <fullName evidence="1">Uncharacterized protein</fullName>
    </submittedName>
</protein>
<reference evidence="1 2" key="1">
    <citation type="journal article" date="2019" name="Genome Biol. Evol.">
        <title>Insights into the evolution of the New World diploid cottons (Gossypium, subgenus Houzingenia) based on genome sequencing.</title>
        <authorList>
            <person name="Grover C.E."/>
            <person name="Arick M.A. 2nd"/>
            <person name="Thrash A."/>
            <person name="Conover J.L."/>
            <person name="Sanders W.S."/>
            <person name="Peterson D.G."/>
            <person name="Frelichowski J.E."/>
            <person name="Scheffler J.A."/>
            <person name="Scheffler B.E."/>
            <person name="Wendel J.F."/>
        </authorList>
    </citation>
    <scope>NUCLEOTIDE SEQUENCE [LARGE SCALE GENOMIC DNA]</scope>
    <source>
        <strain evidence="1">6</strain>
        <tissue evidence="1">Leaf</tissue>
    </source>
</reference>